<dbReference type="EMBL" id="WNWS01000687">
    <property type="protein sequence ID" value="KAE9964456.1"/>
    <property type="molecule type" value="Genomic_DNA"/>
</dbReference>
<feature type="compositionally biased region" description="Basic and acidic residues" evidence="1">
    <location>
        <begin position="14"/>
        <end position="40"/>
    </location>
</feature>
<proteinExistence type="predicted"/>
<reference evidence="2 3" key="1">
    <citation type="submission" date="2018-12" db="EMBL/GenBank/DDBJ databases">
        <title>Venturia inaequalis Genome Resource.</title>
        <authorList>
            <person name="Lichtner F.J."/>
        </authorList>
    </citation>
    <scope>NUCLEOTIDE SEQUENCE [LARGE SCALE GENOMIC DNA]</scope>
    <source>
        <strain evidence="2 3">120213</strain>
    </source>
</reference>
<evidence type="ECO:0000256" key="1">
    <source>
        <dbReference type="SAM" id="MobiDB-lite"/>
    </source>
</evidence>
<sequence length="405" mass="46174">MANPGDRLPITSSPEKHKVEDQPDCEKRQRLAASGDKEASQTDQVAKARVIETKIDLPIMSLPPEIRRIIYDYSFMRIAKVPRHNSDCRGCTPYPLRRPPYWLYADRPLHHHQHPPPECILSDFTILRSEDGDLISEAGLHFCERRTFYFSLEGDSLQRFPESVSPGLVLSGVRHIEIDLTQSWSFGGHNEVRMMVEGFLRILQSKFKLDTLKIPVMADTRIHYPEAGIVQYYSSNRPTHIQTILRANCMDLLYSTLHSGSIGSLHWIFNKVACDNTYLHDTGRGYDTPPHQFCHLVHLLNEEASKDALRSTQRIGWWQKSLDRLSNGTRNKLDKAGRYEMTTFAKWDGKGVLIMRPKKAGDSDQETLNALRKLKDIRASLGYKGRVFGMHDDYLAANGGSALLT</sequence>
<evidence type="ECO:0000313" key="3">
    <source>
        <dbReference type="Proteomes" id="UP000447873"/>
    </source>
</evidence>
<dbReference type="AlphaFoldDB" id="A0A8H3U5V9"/>
<name>A0A8H3U5V9_VENIN</name>
<feature type="region of interest" description="Disordered" evidence="1">
    <location>
        <begin position="1"/>
        <end position="45"/>
    </location>
</feature>
<comment type="caution">
    <text evidence="2">The sequence shown here is derived from an EMBL/GenBank/DDBJ whole genome shotgun (WGS) entry which is preliminary data.</text>
</comment>
<accession>A0A8H3U5V9</accession>
<organism evidence="2 3">
    <name type="scientific">Venturia inaequalis</name>
    <name type="common">Apple scab fungus</name>
    <dbReference type="NCBI Taxonomy" id="5025"/>
    <lineage>
        <taxon>Eukaryota</taxon>
        <taxon>Fungi</taxon>
        <taxon>Dikarya</taxon>
        <taxon>Ascomycota</taxon>
        <taxon>Pezizomycotina</taxon>
        <taxon>Dothideomycetes</taxon>
        <taxon>Pleosporomycetidae</taxon>
        <taxon>Venturiales</taxon>
        <taxon>Venturiaceae</taxon>
        <taxon>Venturia</taxon>
    </lineage>
</organism>
<protein>
    <submittedName>
        <fullName evidence="2">Uncharacterized protein</fullName>
    </submittedName>
</protein>
<evidence type="ECO:0000313" key="2">
    <source>
        <dbReference type="EMBL" id="KAE9964456.1"/>
    </source>
</evidence>
<gene>
    <name evidence="2" type="ORF">EG328_010435</name>
</gene>
<dbReference type="Proteomes" id="UP000447873">
    <property type="component" value="Unassembled WGS sequence"/>
</dbReference>